<comment type="similarity">
    <text evidence="4">Belongs to the Nudix hydrolase family.</text>
</comment>
<dbReference type="InterPro" id="IPR020476">
    <property type="entry name" value="Nudix_hydrolase"/>
</dbReference>
<evidence type="ECO:0000256" key="3">
    <source>
        <dbReference type="ARBA" id="ARBA00022842"/>
    </source>
</evidence>
<dbReference type="PANTHER" id="PTHR43046">
    <property type="entry name" value="GDP-MANNOSE MANNOSYL HYDROLASE"/>
    <property type="match status" value="1"/>
</dbReference>
<evidence type="ECO:0000256" key="1">
    <source>
        <dbReference type="ARBA" id="ARBA00001946"/>
    </source>
</evidence>
<name>A0A511Z9J2_9BACL</name>
<dbReference type="GO" id="GO:0016787">
    <property type="term" value="F:hydrolase activity"/>
    <property type="evidence" value="ECO:0007669"/>
    <property type="project" value="UniProtKB-KW"/>
</dbReference>
<dbReference type="PRINTS" id="PR00502">
    <property type="entry name" value="NUDIXFAMILY"/>
</dbReference>
<evidence type="ECO:0000256" key="4">
    <source>
        <dbReference type="RuleBase" id="RU003476"/>
    </source>
</evidence>
<accession>A0A511Z9J2</accession>
<dbReference type="OrthoDB" id="9787880at2"/>
<dbReference type="InterPro" id="IPR015797">
    <property type="entry name" value="NUDIX_hydrolase-like_dom_sf"/>
</dbReference>
<dbReference type="Proteomes" id="UP000321901">
    <property type="component" value="Unassembled WGS sequence"/>
</dbReference>
<protein>
    <submittedName>
        <fullName evidence="6">DNA mismatch repair protein MutT</fullName>
    </submittedName>
</protein>
<dbReference type="RefSeq" id="WP_147058637.1">
    <property type="nucleotide sequence ID" value="NZ_BJYL01000032.1"/>
</dbReference>
<evidence type="ECO:0000256" key="2">
    <source>
        <dbReference type="ARBA" id="ARBA00022801"/>
    </source>
</evidence>
<dbReference type="InterPro" id="IPR000086">
    <property type="entry name" value="NUDIX_hydrolase_dom"/>
</dbReference>
<feature type="domain" description="Nudix hydrolase" evidence="5">
    <location>
        <begin position="2"/>
        <end position="127"/>
    </location>
</feature>
<organism evidence="6 7">
    <name type="scientific">Sporosarcina luteola</name>
    <dbReference type="NCBI Taxonomy" id="582850"/>
    <lineage>
        <taxon>Bacteria</taxon>
        <taxon>Bacillati</taxon>
        <taxon>Bacillota</taxon>
        <taxon>Bacilli</taxon>
        <taxon>Bacillales</taxon>
        <taxon>Caryophanaceae</taxon>
        <taxon>Sporosarcina</taxon>
    </lineage>
</organism>
<reference evidence="6 7" key="1">
    <citation type="submission" date="2019-07" db="EMBL/GenBank/DDBJ databases">
        <title>Whole genome shotgun sequence of Sporosarcina luteola NBRC 105378.</title>
        <authorList>
            <person name="Hosoyama A."/>
            <person name="Uohara A."/>
            <person name="Ohji S."/>
            <person name="Ichikawa N."/>
        </authorList>
    </citation>
    <scope>NUCLEOTIDE SEQUENCE [LARGE SCALE GENOMIC DNA]</scope>
    <source>
        <strain evidence="6 7">NBRC 105378</strain>
    </source>
</reference>
<keyword evidence="3" id="KW-0460">Magnesium</keyword>
<dbReference type="SUPFAM" id="SSF55811">
    <property type="entry name" value="Nudix"/>
    <property type="match status" value="1"/>
</dbReference>
<evidence type="ECO:0000313" key="7">
    <source>
        <dbReference type="Proteomes" id="UP000321901"/>
    </source>
</evidence>
<keyword evidence="7" id="KW-1185">Reference proteome</keyword>
<dbReference type="Pfam" id="PF00293">
    <property type="entry name" value="NUDIX"/>
    <property type="match status" value="1"/>
</dbReference>
<dbReference type="AlphaFoldDB" id="A0A511Z9J2"/>
<comment type="cofactor">
    <cofactor evidence="1">
        <name>Mg(2+)</name>
        <dbReference type="ChEBI" id="CHEBI:18420"/>
    </cofactor>
</comment>
<proteinExistence type="inferred from homology"/>
<evidence type="ECO:0000259" key="5">
    <source>
        <dbReference type="PROSITE" id="PS51462"/>
    </source>
</evidence>
<dbReference type="InterPro" id="IPR020084">
    <property type="entry name" value="NUDIX_hydrolase_CS"/>
</dbReference>
<dbReference type="PANTHER" id="PTHR43046:SF12">
    <property type="entry name" value="GDP-MANNOSE MANNOSYL HYDROLASE"/>
    <property type="match status" value="1"/>
</dbReference>
<dbReference type="EMBL" id="BJYL01000032">
    <property type="protein sequence ID" value="GEN84104.1"/>
    <property type="molecule type" value="Genomic_DNA"/>
</dbReference>
<sequence length="138" mass="15739">MNRVDVVYAVILKEGKVLMVKNKKYNNWTLPGGGVEKEETLEQAAIREVWEETGLTVEIGKLLAVNETFRQKENNHVLFFTFSTEVIDGEVAIQDKDGILDVQWKDIDEANEELPYYAGGIEKLLEESIPYVYQGVQD</sequence>
<dbReference type="PROSITE" id="PS51462">
    <property type="entry name" value="NUDIX"/>
    <property type="match status" value="1"/>
</dbReference>
<gene>
    <name evidence="6" type="ORF">SLU01_24160</name>
</gene>
<dbReference type="PROSITE" id="PS00893">
    <property type="entry name" value="NUDIX_BOX"/>
    <property type="match status" value="1"/>
</dbReference>
<evidence type="ECO:0000313" key="6">
    <source>
        <dbReference type="EMBL" id="GEN84104.1"/>
    </source>
</evidence>
<dbReference type="Gene3D" id="3.90.79.10">
    <property type="entry name" value="Nucleoside Triphosphate Pyrophosphohydrolase"/>
    <property type="match status" value="1"/>
</dbReference>
<comment type="caution">
    <text evidence="6">The sequence shown here is derived from an EMBL/GenBank/DDBJ whole genome shotgun (WGS) entry which is preliminary data.</text>
</comment>
<keyword evidence="2 4" id="KW-0378">Hydrolase</keyword>